<reference evidence="1" key="1">
    <citation type="submission" date="2022-06" db="EMBL/GenBank/DDBJ databases">
        <title>Genome sequencing of Brevibacillus sp. BB3-R1.</title>
        <authorList>
            <person name="Heo J."/>
            <person name="Lee D."/>
            <person name="Won M."/>
            <person name="Han B.-H."/>
            <person name="Hong S.-B."/>
            <person name="Kwon S.-W."/>
        </authorList>
    </citation>
    <scope>NUCLEOTIDE SEQUENCE</scope>
    <source>
        <strain evidence="1">BB3-R1</strain>
    </source>
</reference>
<organism evidence="1 2">
    <name type="scientific">Brevibacillus ruminantium</name>
    <dbReference type="NCBI Taxonomy" id="2950604"/>
    <lineage>
        <taxon>Bacteria</taxon>
        <taxon>Bacillati</taxon>
        <taxon>Bacillota</taxon>
        <taxon>Bacilli</taxon>
        <taxon>Bacillales</taxon>
        <taxon>Paenibacillaceae</taxon>
        <taxon>Brevibacillus</taxon>
    </lineage>
</organism>
<sequence>MAILYGSVKNGSVLTKRMLGKIIDEEFKIIANDDYTYAIWRRKKKDGTWEFDKTKQVDYLNKEDTHRRKKLMGWELVKDQDCSLQKGGVAI</sequence>
<accession>A0ABY4WKE6</accession>
<dbReference type="Proteomes" id="UP001056500">
    <property type="component" value="Chromosome"/>
</dbReference>
<dbReference type="RefSeq" id="WP_251872232.1">
    <property type="nucleotide sequence ID" value="NZ_CP098755.1"/>
</dbReference>
<gene>
    <name evidence="1" type="ORF">NDK47_23880</name>
</gene>
<evidence type="ECO:0000313" key="1">
    <source>
        <dbReference type="EMBL" id="USG65126.1"/>
    </source>
</evidence>
<dbReference type="EMBL" id="CP098755">
    <property type="protein sequence ID" value="USG65126.1"/>
    <property type="molecule type" value="Genomic_DNA"/>
</dbReference>
<protein>
    <submittedName>
        <fullName evidence="1">Uncharacterized protein</fullName>
    </submittedName>
</protein>
<name>A0ABY4WKE6_9BACL</name>
<proteinExistence type="predicted"/>
<evidence type="ECO:0000313" key="2">
    <source>
        <dbReference type="Proteomes" id="UP001056500"/>
    </source>
</evidence>
<keyword evidence="2" id="KW-1185">Reference proteome</keyword>